<keyword evidence="3" id="KW-1185">Reference proteome</keyword>
<accession>A0A1M6GSV4</accession>
<evidence type="ECO:0000256" key="1">
    <source>
        <dbReference type="SAM" id="Coils"/>
    </source>
</evidence>
<dbReference type="Gene3D" id="3.30.460.10">
    <property type="entry name" value="Beta Polymerase, domain 2"/>
    <property type="match status" value="1"/>
</dbReference>
<dbReference type="InterPro" id="IPR043519">
    <property type="entry name" value="NT_sf"/>
</dbReference>
<reference evidence="3" key="1">
    <citation type="submission" date="2016-11" db="EMBL/GenBank/DDBJ databases">
        <authorList>
            <person name="Varghese N."/>
            <person name="Submissions S."/>
        </authorList>
    </citation>
    <scope>NUCLEOTIDE SEQUENCE [LARGE SCALE GENOMIC DNA]</scope>
    <source>
        <strain evidence="3">DSM 16057</strain>
    </source>
</reference>
<feature type="coiled-coil region" evidence="1">
    <location>
        <begin position="3"/>
        <end position="30"/>
    </location>
</feature>
<gene>
    <name evidence="2" type="ORF">SAMN02745219_01820</name>
</gene>
<keyword evidence="2" id="KW-0808">Transferase</keyword>
<dbReference type="AlphaFoldDB" id="A0A1M6GSV4"/>
<evidence type="ECO:0000313" key="2">
    <source>
        <dbReference type="EMBL" id="SHJ13033.1"/>
    </source>
</evidence>
<dbReference type="SUPFAM" id="SSF81301">
    <property type="entry name" value="Nucleotidyltransferase"/>
    <property type="match status" value="1"/>
</dbReference>
<sequence>MVAEAVKRRREKDERARQELLERVKEALAALSRRVPFSRTYIFGSLARPGSFVEGVSDVDVAFEGLAEEDFFSALAFLSSRLGVDVDAVRLEDLAGSYLAATVKKEGILWTREG</sequence>
<dbReference type="STRING" id="1121432.SAMN02745219_01820"/>
<keyword evidence="1" id="KW-0175">Coiled coil</keyword>
<dbReference type="GO" id="GO:0016740">
    <property type="term" value="F:transferase activity"/>
    <property type="evidence" value="ECO:0007669"/>
    <property type="project" value="UniProtKB-KW"/>
</dbReference>
<dbReference type="Proteomes" id="UP000184529">
    <property type="component" value="Unassembled WGS sequence"/>
</dbReference>
<organism evidence="2 3">
    <name type="scientific">Desulfofundulus thermosubterraneus DSM 16057</name>
    <dbReference type="NCBI Taxonomy" id="1121432"/>
    <lineage>
        <taxon>Bacteria</taxon>
        <taxon>Bacillati</taxon>
        <taxon>Bacillota</taxon>
        <taxon>Clostridia</taxon>
        <taxon>Eubacteriales</taxon>
        <taxon>Peptococcaceae</taxon>
        <taxon>Desulfofundulus</taxon>
    </lineage>
</organism>
<proteinExistence type="predicted"/>
<name>A0A1M6GSV4_9FIRM</name>
<protein>
    <submittedName>
        <fullName evidence="2">Predicted nucleotidyltransferase</fullName>
    </submittedName>
</protein>
<dbReference type="EMBL" id="FQZM01000020">
    <property type="protein sequence ID" value="SHJ13033.1"/>
    <property type="molecule type" value="Genomic_DNA"/>
</dbReference>
<dbReference type="CDD" id="cd05403">
    <property type="entry name" value="NT_KNTase_like"/>
    <property type="match status" value="1"/>
</dbReference>
<evidence type="ECO:0000313" key="3">
    <source>
        <dbReference type="Proteomes" id="UP000184529"/>
    </source>
</evidence>